<dbReference type="EMBL" id="KN832872">
    <property type="protein sequence ID" value="KIN04895.1"/>
    <property type="molecule type" value="Genomic_DNA"/>
</dbReference>
<dbReference type="Proteomes" id="UP000054321">
    <property type="component" value="Unassembled WGS sequence"/>
</dbReference>
<keyword evidence="4" id="KW-1185">Reference proteome</keyword>
<reference evidence="3 4" key="1">
    <citation type="submission" date="2014-04" db="EMBL/GenBank/DDBJ databases">
        <authorList>
            <consortium name="DOE Joint Genome Institute"/>
            <person name="Kuo A."/>
            <person name="Martino E."/>
            <person name="Perotto S."/>
            <person name="Kohler A."/>
            <person name="Nagy L.G."/>
            <person name="Floudas D."/>
            <person name="Copeland A."/>
            <person name="Barry K.W."/>
            <person name="Cichocki N."/>
            <person name="Veneault-Fourrey C."/>
            <person name="LaButti K."/>
            <person name="Lindquist E.A."/>
            <person name="Lipzen A."/>
            <person name="Lundell T."/>
            <person name="Morin E."/>
            <person name="Murat C."/>
            <person name="Sun H."/>
            <person name="Tunlid A."/>
            <person name="Henrissat B."/>
            <person name="Grigoriev I.V."/>
            <person name="Hibbett D.S."/>
            <person name="Martin F."/>
            <person name="Nordberg H.P."/>
            <person name="Cantor M.N."/>
            <person name="Hua S.X."/>
        </authorList>
    </citation>
    <scope>NUCLEOTIDE SEQUENCE [LARGE SCALE GENOMIC DNA]</scope>
    <source>
        <strain evidence="3 4">Zn</strain>
    </source>
</reference>
<feature type="compositionally biased region" description="Basic and acidic residues" evidence="1">
    <location>
        <begin position="138"/>
        <end position="150"/>
    </location>
</feature>
<name>A0A0C3HPF1_OIDMZ</name>
<feature type="compositionally biased region" description="Basic and acidic residues" evidence="1">
    <location>
        <begin position="27"/>
        <end position="47"/>
    </location>
</feature>
<dbReference type="OrthoDB" id="5388322at2759"/>
<feature type="compositionally biased region" description="Basic and acidic residues" evidence="1">
    <location>
        <begin position="121"/>
        <end position="132"/>
    </location>
</feature>
<evidence type="ECO:0000256" key="1">
    <source>
        <dbReference type="SAM" id="MobiDB-lite"/>
    </source>
</evidence>
<feature type="domain" description="DUF4604" evidence="2">
    <location>
        <begin position="7"/>
        <end position="166"/>
    </location>
</feature>
<accession>A0A0C3HPF1</accession>
<gene>
    <name evidence="3" type="ORF">OIDMADRAFT_177251</name>
</gene>
<feature type="region of interest" description="Disordered" evidence="1">
    <location>
        <begin position="22"/>
        <end position="166"/>
    </location>
</feature>
<evidence type="ECO:0000313" key="4">
    <source>
        <dbReference type="Proteomes" id="UP000054321"/>
    </source>
</evidence>
<reference evidence="4" key="2">
    <citation type="submission" date="2015-01" db="EMBL/GenBank/DDBJ databases">
        <title>Evolutionary Origins and Diversification of the Mycorrhizal Mutualists.</title>
        <authorList>
            <consortium name="DOE Joint Genome Institute"/>
            <consortium name="Mycorrhizal Genomics Consortium"/>
            <person name="Kohler A."/>
            <person name="Kuo A."/>
            <person name="Nagy L.G."/>
            <person name="Floudas D."/>
            <person name="Copeland A."/>
            <person name="Barry K.W."/>
            <person name="Cichocki N."/>
            <person name="Veneault-Fourrey C."/>
            <person name="LaButti K."/>
            <person name="Lindquist E.A."/>
            <person name="Lipzen A."/>
            <person name="Lundell T."/>
            <person name="Morin E."/>
            <person name="Murat C."/>
            <person name="Riley R."/>
            <person name="Ohm R."/>
            <person name="Sun H."/>
            <person name="Tunlid A."/>
            <person name="Henrissat B."/>
            <person name="Grigoriev I.V."/>
            <person name="Hibbett D.S."/>
            <person name="Martin F."/>
        </authorList>
    </citation>
    <scope>NUCLEOTIDE SEQUENCE [LARGE SCALE GENOMIC DNA]</scope>
    <source>
        <strain evidence="4">Zn</strain>
    </source>
</reference>
<evidence type="ECO:0000259" key="2">
    <source>
        <dbReference type="Pfam" id="PF15377"/>
    </source>
</evidence>
<feature type="compositionally biased region" description="Basic and acidic residues" evidence="1">
    <location>
        <begin position="86"/>
        <end position="99"/>
    </location>
</feature>
<sequence>MSKITSKNLHYDTTLPPFLARLQASHSARDDRHEFDVARPRKKRDADEEREDEPVYVDGDTGEVVSLEEKMREGGKKEEKDEGEGKEEGSAEGERRMRENMAVIGGMRKKRKVGRVIGGDDGGRGEGERIEKEDSDGMEGKKKMEKEKGKGVKKGKKIKLSFGDDE</sequence>
<feature type="compositionally biased region" description="Basic and acidic residues" evidence="1">
    <location>
        <begin position="67"/>
        <end position="80"/>
    </location>
</feature>
<protein>
    <recommendedName>
        <fullName evidence="2">DUF4604 domain-containing protein</fullName>
    </recommendedName>
</protein>
<dbReference type="Pfam" id="PF15377">
    <property type="entry name" value="DUF4604"/>
    <property type="match status" value="1"/>
</dbReference>
<dbReference type="HOGENOM" id="CLU_096170_0_0_1"/>
<dbReference type="InterPro" id="IPR027911">
    <property type="entry name" value="DUF4604"/>
</dbReference>
<evidence type="ECO:0000313" key="3">
    <source>
        <dbReference type="EMBL" id="KIN04895.1"/>
    </source>
</evidence>
<proteinExistence type="predicted"/>
<dbReference type="AlphaFoldDB" id="A0A0C3HPF1"/>
<dbReference type="InParanoid" id="A0A0C3HPF1"/>
<organism evidence="3 4">
    <name type="scientific">Oidiodendron maius (strain Zn)</name>
    <dbReference type="NCBI Taxonomy" id="913774"/>
    <lineage>
        <taxon>Eukaryota</taxon>
        <taxon>Fungi</taxon>
        <taxon>Dikarya</taxon>
        <taxon>Ascomycota</taxon>
        <taxon>Pezizomycotina</taxon>
        <taxon>Leotiomycetes</taxon>
        <taxon>Leotiomycetes incertae sedis</taxon>
        <taxon>Myxotrichaceae</taxon>
        <taxon>Oidiodendron</taxon>
    </lineage>
</organism>